<evidence type="ECO:0000259" key="9">
    <source>
        <dbReference type="Pfam" id="PF14579"/>
    </source>
</evidence>
<dbReference type="Pfam" id="PF07733">
    <property type="entry name" value="DNA_pol3_alpha"/>
    <property type="match status" value="1"/>
</dbReference>
<keyword evidence="5" id="KW-0239">DNA-directed DNA polymerase</keyword>
<dbReference type="Pfam" id="PF17657">
    <property type="entry name" value="DNA_pol3_finger"/>
    <property type="match status" value="1"/>
</dbReference>
<dbReference type="GO" id="GO:0006260">
    <property type="term" value="P:DNA replication"/>
    <property type="evidence" value="ECO:0007669"/>
    <property type="project" value="UniProtKB-KW"/>
</dbReference>
<reference evidence="11 12" key="1">
    <citation type="submission" date="2019-04" db="EMBL/GenBank/DDBJ databases">
        <title>Pedobacter sp. AR-3-17 sp. nov., isolated from Arctic soil.</title>
        <authorList>
            <person name="Dahal R.H."/>
            <person name="Kim D.-U."/>
        </authorList>
    </citation>
    <scope>NUCLEOTIDE SEQUENCE [LARGE SCALE GENOMIC DNA]</scope>
    <source>
        <strain evidence="11 12">AR-3-17</strain>
    </source>
</reference>
<dbReference type="GO" id="GO:0008408">
    <property type="term" value="F:3'-5' exonuclease activity"/>
    <property type="evidence" value="ECO:0007669"/>
    <property type="project" value="InterPro"/>
</dbReference>
<dbReference type="InterPro" id="IPR004013">
    <property type="entry name" value="PHP_dom"/>
</dbReference>
<evidence type="ECO:0000256" key="3">
    <source>
        <dbReference type="ARBA" id="ARBA00022695"/>
    </source>
</evidence>
<dbReference type="PANTHER" id="PTHR32294">
    <property type="entry name" value="DNA POLYMERASE III SUBUNIT ALPHA"/>
    <property type="match status" value="1"/>
</dbReference>
<dbReference type="RefSeq" id="WP_136827678.1">
    <property type="nucleotide sequence ID" value="NZ_SWBP01000009.1"/>
</dbReference>
<gene>
    <name evidence="11" type="ORF">FA046_16685</name>
</gene>
<dbReference type="EMBL" id="SWBP01000009">
    <property type="protein sequence ID" value="TKB95240.1"/>
    <property type="molecule type" value="Genomic_DNA"/>
</dbReference>
<dbReference type="InterPro" id="IPR016195">
    <property type="entry name" value="Pol/histidinol_Pase-like"/>
</dbReference>
<evidence type="ECO:0000256" key="2">
    <source>
        <dbReference type="ARBA" id="ARBA00022679"/>
    </source>
</evidence>
<evidence type="ECO:0000259" key="7">
    <source>
        <dbReference type="Pfam" id="PF02811"/>
    </source>
</evidence>
<dbReference type="EC" id="2.7.7.7" evidence="1"/>
<proteinExistence type="predicted"/>
<dbReference type="InterPro" id="IPR040982">
    <property type="entry name" value="DNA_pol3_finger"/>
</dbReference>
<dbReference type="Pfam" id="PF02811">
    <property type="entry name" value="PHP"/>
    <property type="match status" value="1"/>
</dbReference>
<accession>A0A4U1BYH0</accession>
<evidence type="ECO:0000256" key="1">
    <source>
        <dbReference type="ARBA" id="ARBA00012417"/>
    </source>
</evidence>
<dbReference type="InterPro" id="IPR004805">
    <property type="entry name" value="DnaE2/DnaE/PolC"/>
</dbReference>
<dbReference type="Proteomes" id="UP000308181">
    <property type="component" value="Unassembled WGS sequence"/>
</dbReference>
<dbReference type="GO" id="GO:0003887">
    <property type="term" value="F:DNA-directed DNA polymerase activity"/>
    <property type="evidence" value="ECO:0007669"/>
    <property type="project" value="UniProtKB-KW"/>
</dbReference>
<evidence type="ECO:0000259" key="8">
    <source>
        <dbReference type="Pfam" id="PF07733"/>
    </source>
</evidence>
<dbReference type="Gene3D" id="3.20.20.140">
    <property type="entry name" value="Metal-dependent hydrolases"/>
    <property type="match status" value="1"/>
</dbReference>
<keyword evidence="4" id="KW-0235">DNA replication</keyword>
<dbReference type="CDD" id="cd04485">
    <property type="entry name" value="DnaE_OBF"/>
    <property type="match status" value="1"/>
</dbReference>
<dbReference type="NCBIfam" id="TIGR00594">
    <property type="entry name" value="polc"/>
    <property type="match status" value="1"/>
</dbReference>
<sequence length="989" mass="114030">MYLNCHTWFSFLYGTITPQNLLNKAKSIGLERFVLADINNTSGCLQTMRLAQNTGVSPILGIDFRNNHEQKFIGIAKNHHGFEQLNRLLSYHLKTEKPFEDVCPVTDDVFVIYPFQQHQEFDLKAHEFIGVNHKNLHDLQSPKWKKWLHKMVILHPVSFLQPQDFHLHHLLRAIDKNTILSKLEAKDLAFADEMLLDETAFYDLYQHHPTLLKNTSALLNNCEPINFEFKQHKNKSVIDLHPDKETAQQNDYEMLVKLTYNGAIERYQTISQKVKDRIEKELTLIRSQDFVPYFLINHKIISFARKRGFYYIGRGSGANSVVAYCLRITDVDPIELDLYFERFINLYRKNPPDFDIDFSWQDRDEIIQYIFDTYGLEHVCLQATYTTFQTNSTYRELGKIYGLPTEEIEVLAQRAKKGIKAYADEKLYQEINFFAEKLANFPKNLSIHAGGILISDQPIFKYTATFHPPKGFPICQFDMHEAEDLGLYKFDILSQRGLGHIKDTLAIVKQNQGVEIDIHDIPKFMQDGKIVKHLEKGNLIGCFYVESPAMRMLLAKLECRDYLTLVAASSIIRPGVAQSGMMREYILRHHQADKGKSLAHPILWDLMEDTYGVMVYQEDVIKVAHIFAGLDLGEADVLRRGMSGKFRSRAEFLKVEESFFSNCRRVGHPDALAKEVWRQIESFAGYSFAKGHSASFAVESYQSMYLKAYFPLEFMVGVINNFGGFYRTEIYVHEARKNGAIIQAPCVNQSIYLTTIKGITVCLGFIHVGSLEQKLVDTFLEERTQNGDYEDLSDFVNRVAVGLEQLIILIRIGAFRFTGKSKQKLLWEAHFLLNKQPKKLVNQSLFKHKPNQNFSIPQLHYDKRNDLLDEMEILGFPLSSPFELMANQGIKGIKAADIPLHLGKEIVIVGYLVTTKYAKTKHGQTMFFGTFLDQERNWIDTVLFPDVAARFSFKGYGCYLIKGKVTKEFNFYTVEVISIEKLGWWNAGD</sequence>
<keyword evidence="2" id="KW-0808">Transferase</keyword>
<organism evidence="11 12">
    <name type="scientific">Pedobacter cryophilus</name>
    <dbReference type="NCBI Taxonomy" id="2571271"/>
    <lineage>
        <taxon>Bacteria</taxon>
        <taxon>Pseudomonadati</taxon>
        <taxon>Bacteroidota</taxon>
        <taxon>Sphingobacteriia</taxon>
        <taxon>Sphingobacteriales</taxon>
        <taxon>Sphingobacteriaceae</taxon>
        <taxon>Pedobacter</taxon>
    </lineage>
</organism>
<comment type="catalytic activity">
    <reaction evidence="6">
        <text>DNA(n) + a 2'-deoxyribonucleoside 5'-triphosphate = DNA(n+1) + diphosphate</text>
        <dbReference type="Rhea" id="RHEA:22508"/>
        <dbReference type="Rhea" id="RHEA-COMP:17339"/>
        <dbReference type="Rhea" id="RHEA-COMP:17340"/>
        <dbReference type="ChEBI" id="CHEBI:33019"/>
        <dbReference type="ChEBI" id="CHEBI:61560"/>
        <dbReference type="ChEBI" id="CHEBI:173112"/>
        <dbReference type="EC" id="2.7.7.7"/>
    </reaction>
</comment>
<dbReference type="Pfam" id="PF14579">
    <property type="entry name" value="HHH_6"/>
    <property type="match status" value="1"/>
</dbReference>
<dbReference type="OrthoDB" id="9803237at2"/>
<dbReference type="SUPFAM" id="SSF89550">
    <property type="entry name" value="PHP domain-like"/>
    <property type="match status" value="1"/>
</dbReference>
<dbReference type="InterPro" id="IPR029460">
    <property type="entry name" value="DNAPol_HHH"/>
</dbReference>
<keyword evidence="12" id="KW-1185">Reference proteome</keyword>
<dbReference type="Gene3D" id="1.10.150.870">
    <property type="match status" value="1"/>
</dbReference>
<evidence type="ECO:0000256" key="6">
    <source>
        <dbReference type="ARBA" id="ARBA00049244"/>
    </source>
</evidence>
<feature type="domain" description="DNA polymerase helix-hairpin-helix motif" evidence="9">
    <location>
        <begin position="742"/>
        <end position="825"/>
    </location>
</feature>
<comment type="caution">
    <text evidence="11">The sequence shown here is derived from an EMBL/GenBank/DDBJ whole genome shotgun (WGS) entry which is preliminary data.</text>
</comment>
<dbReference type="InterPro" id="IPR011708">
    <property type="entry name" value="DNA_pol3_alpha_NTPase_dom"/>
</dbReference>
<feature type="domain" description="DNA polymerase III alpha subunit finger" evidence="10">
    <location>
        <begin position="499"/>
        <end position="665"/>
    </location>
</feature>
<feature type="domain" description="PHP" evidence="7">
    <location>
        <begin position="3"/>
        <end position="93"/>
    </location>
</feature>
<evidence type="ECO:0000313" key="11">
    <source>
        <dbReference type="EMBL" id="TKB95240.1"/>
    </source>
</evidence>
<keyword evidence="3" id="KW-0548">Nucleotidyltransferase</keyword>
<dbReference type="AlphaFoldDB" id="A0A4U1BYH0"/>
<feature type="domain" description="Bacterial DNA polymerase III alpha subunit NTPase" evidence="8">
    <location>
        <begin position="254"/>
        <end position="493"/>
    </location>
</feature>
<evidence type="ECO:0000256" key="4">
    <source>
        <dbReference type="ARBA" id="ARBA00022705"/>
    </source>
</evidence>
<evidence type="ECO:0000259" key="10">
    <source>
        <dbReference type="Pfam" id="PF17657"/>
    </source>
</evidence>
<name>A0A4U1BYH0_9SPHI</name>
<evidence type="ECO:0000313" key="12">
    <source>
        <dbReference type="Proteomes" id="UP000308181"/>
    </source>
</evidence>
<protein>
    <recommendedName>
        <fullName evidence="1">DNA-directed DNA polymerase</fullName>
        <ecNumber evidence="1">2.7.7.7</ecNumber>
    </recommendedName>
</protein>
<evidence type="ECO:0000256" key="5">
    <source>
        <dbReference type="ARBA" id="ARBA00022932"/>
    </source>
</evidence>